<evidence type="ECO:0000259" key="4">
    <source>
        <dbReference type="Pfam" id="PF00685"/>
    </source>
</evidence>
<dbReference type="Gene3D" id="3.40.50.300">
    <property type="entry name" value="P-loop containing nucleotide triphosphate hydrolases"/>
    <property type="match status" value="1"/>
</dbReference>
<dbReference type="InterPro" id="IPR029044">
    <property type="entry name" value="Nucleotide-diphossugar_trans"/>
</dbReference>
<keyword evidence="6" id="KW-1185">Reference proteome</keyword>
<dbReference type="SUPFAM" id="SSF52540">
    <property type="entry name" value="P-loop containing nucleoside triphosphate hydrolases"/>
    <property type="match status" value="1"/>
</dbReference>
<reference evidence="6" key="1">
    <citation type="journal article" date="2011" name="Genome Res.">
        <title>Phylogeny-wide analysis of social amoeba genomes highlights ancient origins for complex intercellular communication.</title>
        <authorList>
            <person name="Heidel A.J."/>
            <person name="Lawal H.M."/>
            <person name="Felder M."/>
            <person name="Schilde C."/>
            <person name="Helps N.R."/>
            <person name="Tunggal B."/>
            <person name="Rivero F."/>
            <person name="John U."/>
            <person name="Schleicher M."/>
            <person name="Eichinger L."/>
            <person name="Platzer M."/>
            <person name="Noegel A.A."/>
            <person name="Schaap P."/>
            <person name="Gloeckner G."/>
        </authorList>
    </citation>
    <scope>NUCLEOTIDE SEQUENCE [LARGE SCALE GENOMIC DNA]</scope>
    <source>
        <strain evidence="6">SH3</strain>
    </source>
</reference>
<dbReference type="SUPFAM" id="SSF53448">
    <property type="entry name" value="Nucleotide-diphospho-sugar transferases"/>
    <property type="match status" value="1"/>
</dbReference>
<dbReference type="RefSeq" id="XP_004362761.1">
    <property type="nucleotide sequence ID" value="XM_004362704.1"/>
</dbReference>
<sequence>MSDWLVSPSNYMLNWMRRNGWILPRNSYVHQNLLPPAQVDSNNIDREMTRSFDEIIFFGRLESRKGLDVFIKAVERLVDRLRQESVVITFLGANTKLTEINMMADHYIANKCNRLEIKCHILIGKSHTEAIQYLTFDREKKLVVIPSPIDNSPNTVLECLTHRLAFIASQVGGIPELIHPEDRDRSLFIPKPASLVKKLSACLDQGVKPARMAIDEWTRQRIWSNWHSVVHINGAQSQQDDTKNGKITLKKISIVLVYDETNQVEFIKALQSLDDQMYADESLEHLRIELVIAISTFSTQAKKPRAQQQQYLAEFTSTLQMASLQQPKVATVSEFLVDQWFQPWNSKSIHETVTGDFVLFIDKYDWPSLSTLRTLIQVEEFTNADLISSSLQYDNISKVSSITGVYMGCLGMNGILYNCYGANNVFMKRSVLDAVGRRYENKDVEDELDYGGAWELYAETTNKGYNLETIPNNLFFTNKFEVDGSSTYNQELRVMKYFEAILPPTMGLAPLATRHFLISKNVYLNEIINVQQRSKQLQQQCDKGKGGIKEISSDIISLEDMESTTPNPMMESRDHIGLLFVRGHEKSGTSWLKKVLNLHPRILLAQQEFHFHLLEDALDKFTDSHWAAAREPYISLTRKWYRSFVRNLVLSGVSPATAPLISWVGEKTPSPLSPLISGARYIVIMRDGRDVLVSLFWHYVRLGGFENWCGGQSKYLVDPVYVNGYKSDPLYFKKHPGQLLDKEVCFRHVAKSWATRAREDFQLVESLGEMKNPPTKVHIVRYEELHRFPEETRAEMYRFLNLDPDEAEPLSTDDKTSPGGFQEEGDSKNKFFRKGEIGDWQNYFTKNQKQWFKEEAGSILVQLGYELDNNW</sequence>
<feature type="domain" description="Sulfotransferase" evidence="4">
    <location>
        <begin position="580"/>
        <end position="853"/>
    </location>
</feature>
<evidence type="ECO:0000256" key="1">
    <source>
        <dbReference type="ARBA" id="ARBA00005771"/>
    </source>
</evidence>
<dbReference type="SUPFAM" id="SSF53756">
    <property type="entry name" value="UDP-Glycosyltransferase/glycogen phosphorylase"/>
    <property type="match status" value="1"/>
</dbReference>
<protein>
    <submittedName>
        <fullName evidence="5">Glycosyltransferase</fullName>
    </submittedName>
</protein>
<dbReference type="Pfam" id="PF13692">
    <property type="entry name" value="Glyco_trans_1_4"/>
    <property type="match status" value="1"/>
</dbReference>
<dbReference type="OrthoDB" id="17040at2759"/>
<accession>F4PGS6</accession>
<dbReference type="PANTHER" id="PTHR11783">
    <property type="entry name" value="SULFOTRANSFERASE SULT"/>
    <property type="match status" value="1"/>
</dbReference>
<evidence type="ECO:0000256" key="3">
    <source>
        <dbReference type="SAM" id="MobiDB-lite"/>
    </source>
</evidence>
<feature type="region of interest" description="Disordered" evidence="3">
    <location>
        <begin position="807"/>
        <end position="828"/>
    </location>
</feature>
<proteinExistence type="inferred from homology"/>
<dbReference type="KEGG" id="dfa:DFA_03155"/>
<dbReference type="GO" id="GO:0008146">
    <property type="term" value="F:sulfotransferase activity"/>
    <property type="evidence" value="ECO:0007669"/>
    <property type="project" value="InterPro"/>
</dbReference>
<dbReference type="Gene3D" id="3.40.50.2000">
    <property type="entry name" value="Glycogen Phosphorylase B"/>
    <property type="match status" value="1"/>
</dbReference>
<dbReference type="InterPro" id="IPR000863">
    <property type="entry name" value="Sulfotransferase_dom"/>
</dbReference>
<evidence type="ECO:0000256" key="2">
    <source>
        <dbReference type="ARBA" id="ARBA00022679"/>
    </source>
</evidence>
<organism evidence="5 6">
    <name type="scientific">Cavenderia fasciculata</name>
    <name type="common">Slime mold</name>
    <name type="synonym">Dictyostelium fasciculatum</name>
    <dbReference type="NCBI Taxonomy" id="261658"/>
    <lineage>
        <taxon>Eukaryota</taxon>
        <taxon>Amoebozoa</taxon>
        <taxon>Evosea</taxon>
        <taxon>Eumycetozoa</taxon>
        <taxon>Dictyostelia</taxon>
        <taxon>Acytosteliales</taxon>
        <taxon>Cavenderiaceae</taxon>
        <taxon>Cavenderia</taxon>
    </lineage>
</organism>
<evidence type="ECO:0000313" key="6">
    <source>
        <dbReference type="Proteomes" id="UP000007797"/>
    </source>
</evidence>
<comment type="similarity">
    <text evidence="1">Belongs to the sulfotransferase 1 family.</text>
</comment>
<dbReference type="GeneID" id="14876865"/>
<dbReference type="AlphaFoldDB" id="F4PGS6"/>
<dbReference type="Proteomes" id="UP000007797">
    <property type="component" value="Unassembled WGS sequence"/>
</dbReference>
<gene>
    <name evidence="5" type="primary">gtr1</name>
    <name evidence="5" type="ORF">DFA_03155</name>
</gene>
<name>F4PGS6_CACFS</name>
<dbReference type="Pfam" id="PF00685">
    <property type="entry name" value="Sulfotransfer_1"/>
    <property type="match status" value="1"/>
</dbReference>
<dbReference type="InterPro" id="IPR027417">
    <property type="entry name" value="P-loop_NTPase"/>
</dbReference>
<keyword evidence="2" id="KW-0808">Transferase</keyword>
<dbReference type="OMA" id="FWHYVRL"/>
<evidence type="ECO:0000313" key="5">
    <source>
        <dbReference type="EMBL" id="EGG24910.1"/>
    </source>
</evidence>
<dbReference type="EMBL" id="GL883006">
    <property type="protein sequence ID" value="EGG24910.1"/>
    <property type="molecule type" value="Genomic_DNA"/>
</dbReference>